<accession>A0A3S5A6E2</accession>
<comment type="caution">
    <text evidence="1">The sequence shown here is derived from an EMBL/GenBank/DDBJ whole genome shotgun (WGS) entry which is preliminary data.</text>
</comment>
<evidence type="ECO:0000313" key="2">
    <source>
        <dbReference type="Proteomes" id="UP000784294"/>
    </source>
</evidence>
<proteinExistence type="predicted"/>
<gene>
    <name evidence="1" type="ORF">PXEA_LOCUS1666</name>
</gene>
<evidence type="ECO:0000313" key="1">
    <source>
        <dbReference type="EMBL" id="VEL08226.1"/>
    </source>
</evidence>
<dbReference type="AlphaFoldDB" id="A0A3S5A6E2"/>
<organism evidence="1 2">
    <name type="scientific">Protopolystoma xenopodis</name>
    <dbReference type="NCBI Taxonomy" id="117903"/>
    <lineage>
        <taxon>Eukaryota</taxon>
        <taxon>Metazoa</taxon>
        <taxon>Spiralia</taxon>
        <taxon>Lophotrochozoa</taxon>
        <taxon>Platyhelminthes</taxon>
        <taxon>Monogenea</taxon>
        <taxon>Polyopisthocotylea</taxon>
        <taxon>Polystomatidea</taxon>
        <taxon>Polystomatidae</taxon>
        <taxon>Protopolystoma</taxon>
    </lineage>
</organism>
<dbReference type="EMBL" id="CAAALY010003452">
    <property type="protein sequence ID" value="VEL08226.1"/>
    <property type="molecule type" value="Genomic_DNA"/>
</dbReference>
<keyword evidence="2" id="KW-1185">Reference proteome</keyword>
<reference evidence="1" key="1">
    <citation type="submission" date="2018-11" db="EMBL/GenBank/DDBJ databases">
        <authorList>
            <consortium name="Pathogen Informatics"/>
        </authorList>
    </citation>
    <scope>NUCLEOTIDE SEQUENCE</scope>
</reference>
<sequence>MSDTKQPCHLVTQCSSKMEFLDLMDGRDCSPAQCAVPFFTGQRLGRCMRMTRQPMLPPSDSNDQLSLLYLFCCLAQLRPNTALEDETTYRQFGDHLKNRQRIGSIQLASRRSDASGSARRDGIKCGACQPWRCPREAETLETFPRNQTVLGSERSLRWRSWLSEIQANVQWCLGRRNRVSSAKNGRREITWTPQACSPGLRSSPHSVICP</sequence>
<protein>
    <submittedName>
        <fullName evidence="1">Uncharacterized protein</fullName>
    </submittedName>
</protein>
<dbReference type="Proteomes" id="UP000784294">
    <property type="component" value="Unassembled WGS sequence"/>
</dbReference>
<name>A0A3S5A6E2_9PLAT</name>